<sequence length="314" mass="35022">MKTYTESIPSMTSILSISIVMDENDEKEASLLLRKGFDKAKEIIQIISAWEVGTQMHAVNQAAGICPVVVCDELFYLIQRGLKIAELTNGLFDITFASIDKIWYFDKPMYKLPSALEIAKSISNINYKYVELDPENKSIFITNKGTKIELGAIGKGYIANEIKKLLLVNGIQSGLVNAGGDLVCWGKNSEGFPWRVGIADPNKKESFIAWLPLENQAVATSGSYEKYALIHGEKYSHIIHPQTGYPVKGLQSVTIISPDPELCDAIATSVFLMGLEKGLAFVNQFNDIQCFMIDDKNQYYYSDNLNTNQYVQTN</sequence>
<dbReference type="RefSeq" id="WP_059223299.1">
    <property type="nucleotide sequence ID" value="NZ_BCNG01000019.1"/>
</dbReference>
<dbReference type="Proteomes" id="UP000596329">
    <property type="component" value="Chromosome"/>
</dbReference>
<dbReference type="Gene3D" id="3.10.520.10">
    <property type="entry name" value="ApbE-like domains"/>
    <property type="match status" value="1"/>
</dbReference>
<evidence type="ECO:0000313" key="12">
    <source>
        <dbReference type="EMBL" id="QRE03597.1"/>
    </source>
</evidence>
<organism evidence="12 13">
    <name type="scientific">Flavobacterium psychrophilum</name>
    <dbReference type="NCBI Taxonomy" id="96345"/>
    <lineage>
        <taxon>Bacteria</taxon>
        <taxon>Pseudomonadati</taxon>
        <taxon>Bacteroidota</taxon>
        <taxon>Flavobacteriia</taxon>
        <taxon>Flavobacteriales</taxon>
        <taxon>Flavobacteriaceae</taxon>
        <taxon>Flavobacterium</taxon>
    </lineage>
</organism>
<dbReference type="PANTHER" id="PTHR30040:SF2">
    <property type="entry name" value="FAD:PROTEIN FMN TRANSFERASE"/>
    <property type="match status" value="1"/>
</dbReference>
<keyword evidence="6 10" id="KW-0274">FAD</keyword>
<name>A0A7U2NFJ0_FLAPS</name>
<dbReference type="SUPFAM" id="SSF143631">
    <property type="entry name" value="ApbE-like"/>
    <property type="match status" value="1"/>
</dbReference>
<evidence type="ECO:0000256" key="8">
    <source>
        <dbReference type="ARBA" id="ARBA00031306"/>
    </source>
</evidence>
<gene>
    <name evidence="12" type="ORF">H0H26_12010</name>
</gene>
<dbReference type="InterPro" id="IPR024932">
    <property type="entry name" value="ApbE"/>
</dbReference>
<feature type="binding site" evidence="11">
    <location>
        <position position="268"/>
    </location>
    <ligand>
        <name>Mg(2+)</name>
        <dbReference type="ChEBI" id="CHEBI:18420"/>
    </ligand>
</feature>
<accession>A0A7U2NFJ0</accession>
<comment type="cofactor">
    <cofactor evidence="11">
        <name>Mg(2+)</name>
        <dbReference type="ChEBI" id="CHEBI:18420"/>
    </cofactor>
    <cofactor evidence="11">
        <name>Mn(2+)</name>
        <dbReference type="ChEBI" id="CHEBI:29035"/>
    </cofactor>
    <text evidence="11">Magnesium. Can also use manganese.</text>
</comment>
<dbReference type="PANTHER" id="PTHR30040">
    <property type="entry name" value="THIAMINE BIOSYNTHESIS LIPOPROTEIN APBE"/>
    <property type="match status" value="1"/>
</dbReference>
<evidence type="ECO:0000256" key="6">
    <source>
        <dbReference type="ARBA" id="ARBA00022827"/>
    </source>
</evidence>
<comment type="catalytic activity">
    <reaction evidence="9 10">
        <text>L-threonyl-[protein] + FAD = FMN-L-threonyl-[protein] + AMP + H(+)</text>
        <dbReference type="Rhea" id="RHEA:36847"/>
        <dbReference type="Rhea" id="RHEA-COMP:11060"/>
        <dbReference type="Rhea" id="RHEA-COMP:11061"/>
        <dbReference type="ChEBI" id="CHEBI:15378"/>
        <dbReference type="ChEBI" id="CHEBI:30013"/>
        <dbReference type="ChEBI" id="CHEBI:57692"/>
        <dbReference type="ChEBI" id="CHEBI:74257"/>
        <dbReference type="ChEBI" id="CHEBI:456215"/>
        <dbReference type="EC" id="2.7.1.180"/>
    </reaction>
</comment>
<dbReference type="GeneID" id="66552943"/>
<dbReference type="EMBL" id="CP059075">
    <property type="protein sequence ID" value="QRE03597.1"/>
    <property type="molecule type" value="Genomic_DNA"/>
</dbReference>
<reference evidence="12 13" key="1">
    <citation type="submission" date="2020-07" db="EMBL/GenBank/DDBJ databases">
        <title>Genomic characterization of Flavobacterium psychrophilum strains.</title>
        <authorList>
            <person name="Castillo D."/>
            <person name="Jorgensen J."/>
            <person name="Middelboe M."/>
        </authorList>
    </citation>
    <scope>NUCLEOTIDE SEQUENCE [LARGE SCALE GENOMIC DNA]</scope>
    <source>
        <strain evidence="12 13">FPS-R7</strain>
    </source>
</reference>
<proteinExistence type="inferred from homology"/>
<comment type="similarity">
    <text evidence="10">Belongs to the ApbE family.</text>
</comment>
<dbReference type="GO" id="GO:0016740">
    <property type="term" value="F:transferase activity"/>
    <property type="evidence" value="ECO:0007669"/>
    <property type="project" value="UniProtKB-UniRule"/>
</dbReference>
<evidence type="ECO:0000256" key="3">
    <source>
        <dbReference type="ARBA" id="ARBA00022630"/>
    </source>
</evidence>
<keyword evidence="7 10" id="KW-0460">Magnesium</keyword>
<dbReference type="PIRSF" id="PIRSF006268">
    <property type="entry name" value="ApbE"/>
    <property type="match status" value="1"/>
</dbReference>
<evidence type="ECO:0000313" key="13">
    <source>
        <dbReference type="Proteomes" id="UP000596329"/>
    </source>
</evidence>
<evidence type="ECO:0000256" key="1">
    <source>
        <dbReference type="ARBA" id="ARBA00011955"/>
    </source>
</evidence>
<keyword evidence="4 10" id="KW-0808">Transferase</keyword>
<evidence type="ECO:0000256" key="10">
    <source>
        <dbReference type="PIRNR" id="PIRNR006268"/>
    </source>
</evidence>
<evidence type="ECO:0000256" key="2">
    <source>
        <dbReference type="ARBA" id="ARBA00016337"/>
    </source>
</evidence>
<evidence type="ECO:0000256" key="4">
    <source>
        <dbReference type="ARBA" id="ARBA00022679"/>
    </source>
</evidence>
<dbReference type="Pfam" id="PF02424">
    <property type="entry name" value="ApbE"/>
    <property type="match status" value="1"/>
</dbReference>
<protein>
    <recommendedName>
        <fullName evidence="2 10">FAD:protein FMN transferase</fullName>
        <ecNumber evidence="1 10">2.7.1.180</ecNumber>
    </recommendedName>
    <alternativeName>
        <fullName evidence="8 10">Flavin transferase</fullName>
    </alternativeName>
</protein>
<feature type="binding site" evidence="11">
    <location>
        <position position="264"/>
    </location>
    <ligand>
        <name>Mg(2+)</name>
        <dbReference type="ChEBI" id="CHEBI:18420"/>
    </ligand>
</feature>
<feature type="binding site" evidence="11">
    <location>
        <position position="152"/>
    </location>
    <ligand>
        <name>Mg(2+)</name>
        <dbReference type="ChEBI" id="CHEBI:18420"/>
    </ligand>
</feature>
<evidence type="ECO:0000256" key="5">
    <source>
        <dbReference type="ARBA" id="ARBA00022723"/>
    </source>
</evidence>
<evidence type="ECO:0000256" key="7">
    <source>
        <dbReference type="ARBA" id="ARBA00022842"/>
    </source>
</evidence>
<dbReference type="GO" id="GO:0046872">
    <property type="term" value="F:metal ion binding"/>
    <property type="evidence" value="ECO:0007669"/>
    <property type="project" value="UniProtKB-UniRule"/>
</dbReference>
<evidence type="ECO:0000256" key="9">
    <source>
        <dbReference type="ARBA" id="ARBA00048540"/>
    </source>
</evidence>
<keyword evidence="5 10" id="KW-0479">Metal-binding</keyword>
<keyword evidence="3 10" id="KW-0285">Flavoprotein</keyword>
<evidence type="ECO:0000256" key="11">
    <source>
        <dbReference type="PIRSR" id="PIRSR006268-2"/>
    </source>
</evidence>
<dbReference type="AlphaFoldDB" id="A0A7U2NFJ0"/>
<dbReference type="EC" id="2.7.1.180" evidence="1 10"/>
<dbReference type="InterPro" id="IPR003374">
    <property type="entry name" value="ApbE-like_sf"/>
</dbReference>